<comment type="caution">
    <text evidence="9">The sequence shown here is derived from an EMBL/GenBank/DDBJ whole genome shotgun (WGS) entry which is preliminary data.</text>
</comment>
<evidence type="ECO:0000256" key="3">
    <source>
        <dbReference type="ARBA" id="ARBA00010042"/>
    </source>
</evidence>
<evidence type="ECO:0000256" key="7">
    <source>
        <dbReference type="SAM" id="MobiDB-lite"/>
    </source>
</evidence>
<feature type="region of interest" description="Disordered" evidence="7">
    <location>
        <begin position="135"/>
        <end position="194"/>
    </location>
</feature>
<evidence type="ECO:0000313" key="10">
    <source>
        <dbReference type="Proteomes" id="UP000289340"/>
    </source>
</evidence>
<dbReference type="PANTHER" id="PTHR13738:SF1">
    <property type="entry name" value="TROPONIN I"/>
    <property type="match status" value="1"/>
</dbReference>
<protein>
    <recommendedName>
        <fullName evidence="8">Inner centromere protein ARK-binding domain-containing protein</fullName>
    </recommendedName>
</protein>
<organism evidence="9 10">
    <name type="scientific">Glycine soja</name>
    <name type="common">Wild soybean</name>
    <dbReference type="NCBI Taxonomy" id="3848"/>
    <lineage>
        <taxon>Eukaryota</taxon>
        <taxon>Viridiplantae</taxon>
        <taxon>Streptophyta</taxon>
        <taxon>Embryophyta</taxon>
        <taxon>Tracheophyta</taxon>
        <taxon>Spermatophyta</taxon>
        <taxon>Magnoliopsida</taxon>
        <taxon>eudicotyledons</taxon>
        <taxon>Gunneridae</taxon>
        <taxon>Pentapetalae</taxon>
        <taxon>rosids</taxon>
        <taxon>fabids</taxon>
        <taxon>Fabales</taxon>
        <taxon>Fabaceae</taxon>
        <taxon>Papilionoideae</taxon>
        <taxon>50 kb inversion clade</taxon>
        <taxon>NPAAA clade</taxon>
        <taxon>indigoferoid/millettioid clade</taxon>
        <taxon>Phaseoleae</taxon>
        <taxon>Glycine</taxon>
        <taxon>Glycine subgen. Soja</taxon>
    </lineage>
</organism>
<dbReference type="Gramene" id="XM_028366239.1">
    <property type="protein sequence ID" value="XP_028222040.1"/>
    <property type="gene ID" value="LOC114403338"/>
</dbReference>
<name>A0A445F3Q4_GLYSO</name>
<reference evidence="9 10" key="1">
    <citation type="submission" date="2018-09" db="EMBL/GenBank/DDBJ databases">
        <title>A high-quality reference genome of wild soybean provides a powerful tool to mine soybean genomes.</title>
        <authorList>
            <person name="Xie M."/>
            <person name="Chung C.Y.L."/>
            <person name="Li M.-W."/>
            <person name="Wong F.-L."/>
            <person name="Chan T.-F."/>
            <person name="Lam H.-M."/>
        </authorList>
    </citation>
    <scope>NUCLEOTIDE SEQUENCE [LARGE SCALE GENOMIC DNA]</scope>
    <source>
        <strain evidence="10">cv. W05</strain>
        <tissue evidence="9">Hypocotyl of etiolated seedlings</tissue>
    </source>
</reference>
<keyword evidence="10" id="KW-1185">Reference proteome</keyword>
<gene>
    <name evidence="9" type="ORF">D0Y65_053796</name>
</gene>
<dbReference type="EMBL" id="QZWG01000020">
    <property type="protein sequence ID" value="RZB43396.1"/>
    <property type="molecule type" value="Genomic_DNA"/>
</dbReference>
<dbReference type="PANTHER" id="PTHR13738">
    <property type="entry name" value="TROPONIN I"/>
    <property type="match status" value="1"/>
</dbReference>
<dbReference type="GO" id="GO:0005819">
    <property type="term" value="C:spindle"/>
    <property type="evidence" value="ECO:0007669"/>
    <property type="project" value="UniProtKB-SubCell"/>
</dbReference>
<feature type="compositionally biased region" description="Basic and acidic residues" evidence="7">
    <location>
        <begin position="1441"/>
        <end position="1472"/>
    </location>
</feature>
<evidence type="ECO:0000256" key="2">
    <source>
        <dbReference type="ARBA" id="ARBA00004186"/>
    </source>
</evidence>
<keyword evidence="5" id="KW-0206">Cytoskeleton</keyword>
<evidence type="ECO:0000256" key="5">
    <source>
        <dbReference type="ARBA" id="ARBA00023212"/>
    </source>
</evidence>
<comment type="subcellular location">
    <subcellularLocation>
        <location evidence="2">Cytoplasm</location>
        <location evidence="2">Cytoskeleton</location>
        <location evidence="2">Spindle</location>
    </subcellularLocation>
    <subcellularLocation>
        <location evidence="1">Nucleus</location>
    </subcellularLocation>
</comment>
<accession>A0A445F3Q4</accession>
<evidence type="ECO:0000256" key="1">
    <source>
        <dbReference type="ARBA" id="ARBA00004123"/>
    </source>
</evidence>
<proteinExistence type="inferred from homology"/>
<feature type="region of interest" description="Disordered" evidence="7">
    <location>
        <begin position="1348"/>
        <end position="1370"/>
    </location>
</feature>
<feature type="compositionally biased region" description="Basic residues" evidence="7">
    <location>
        <begin position="1473"/>
        <end position="1482"/>
    </location>
</feature>
<evidence type="ECO:0000256" key="4">
    <source>
        <dbReference type="ARBA" id="ARBA00022490"/>
    </source>
</evidence>
<feature type="compositionally biased region" description="Basic and acidic residues" evidence="7">
    <location>
        <begin position="1483"/>
        <end position="1516"/>
    </location>
</feature>
<feature type="region of interest" description="Disordered" evidence="7">
    <location>
        <begin position="1441"/>
        <end position="1516"/>
    </location>
</feature>
<dbReference type="InterPro" id="IPR050875">
    <property type="entry name" value="Troponin_I"/>
</dbReference>
<sequence length="1666" mass="184085">MSAMEKHVVQIFERKKRIIDQSRQQCHLWEQHLFPKLRLNGIPPPPWLCNSSRHADPQGLSKDDLVSEVLISQPQYRVPFPSVCSNLDAVSYGVQYPIGLHNEGRALEKECNTGDGVSNFPDCPVNYAVCASSGPPELDSGAVSPPQNQIETRASDSHHDPAPSLAKLQRSKSRQKALELRNSAKAPRRLSGEDDNACVCAGTVTGSAPSTQEAEHAMESDVVKDFHSNIQSCSMEEMEACVYVTNYSGRMTRSKSSSQKFNSLNVASPSVAKEDGPPPNNLNESFEIVNQPCFANASCGINEANKGEYQSKEAGKSVYDERLTESRSSSQARCNRELLKLDSTLGSGKGVDFCDHRQPITHAQLTDLSKASDCNNGSGRNTVKDGNSCLSKQESNIHGMIKLLRSSCPSPGHDLMMTGGFVRSIDKSVPLPQPSISQNSQDLVLSVVGTFNSQKDLDFSALKPNDRLSRSGSEKIEKVLKSSRYNFCEQSATCSESAGKKSWNVPPTKLDARRLSSSPKYSKLDTETGRNSADKENVAALAASGKMRAVATSANEGSLRPVSSSNLYGGPSNLESVYVEAAVDEKVLDVQENIPYGALPTDNVEHRSAAIVGEVEADFDGLVEKDPYCVIPKVGQNVSVLKPPTDFTMSVMPKQLDFDDVEETSMSGICSPDLKEGQQGVSPEEPLNSLEPVKLLEEETSSVCQSKCNSLGEMPSLQMQEVPIREEEPRMEYCASHLEEEDIARATLSAAPPNKEMLMVQNGFCILTSSLMNHSCPSQVARENSSRSLSKEVMPTKFVSVNSTLENDESSAKLADSSEAVTGNDLHKSTDANVTNFTVAFPFSAPMADVNVGLARQGPNSITLCQDGDVLRKTLLSEGKITSFSPDFQIFRSSTKSFTYDVEHSCPQHKRRKIEIETERFRAASSNLLEKPCDSIDQRPASRNLSIEEDSREVALEVQNLPSDPEDDIGHQSISNIPTDEMQYNGECQTMEDSSLKVRKEEKCTLDGRDRSEDTLLLAVANPSGFSIDSTMGCTMDEKVESWHHQVSCGQECAEHLSCVEKSTSSRRVYPGGNAKFSDGMSASPGMQCLDLVGTDETIPELEGFIMQADNAQPCITGDQMNLEEMDLEKMDLEEIDLPSNSIDYTSLGKSRFMHSSLCNTLTPYKIHNVPEPYQSLPNGLLKGLGIRTSLPLSDGSPRSLSDCQPNCKGQYTSSVQTLWDRINSNLGSSGKRKSLKLDLPCITEENENVDEIPGTFQRGIGSEEMAGSNIREPLAEIVDNANPSPSVLQDDILTGGRKDILSTEFNLSGTCDKVKNKLDKQDGNRKRFTRKGKENHNISLGANGVKRTAGSVCKRPSRPKLSGKDSMKQGPINNIVSNVSSFIPLVQQKQAAAVVTGKRDVKVKALEAAEAAKRMAEKKENERKMKKEVLRLERERLELELQKKKKEEERKKKEEQMAAKKRQMEDEEKKEKEKKRKRVNDKKKQQQDHMKIQAKKEEIKIQRRATDEVQENKKIIDERENHKNLSVQDKRECNMEKISETEPLAMEDLANDKKESHPDYSESVNDCANNGQVMDNLIKATKDDDLIIKDSLQEQSYDISPYRGSDDEDEDEDDLPNNKLIPSWASKHSLSLIVSSQKMDPETIFPPQSFCNIAEVLLPRKLQLQ</sequence>
<feature type="domain" description="Inner centromere protein ARK-binding" evidence="8">
    <location>
        <begin position="1606"/>
        <end position="1657"/>
    </location>
</feature>
<feature type="region of interest" description="Disordered" evidence="7">
    <location>
        <begin position="1590"/>
        <end position="1622"/>
    </location>
</feature>
<keyword evidence="4" id="KW-0963">Cytoplasm</keyword>
<dbReference type="InterPro" id="IPR005635">
    <property type="entry name" value="Inner_centromere_prot_ARK-bd"/>
</dbReference>
<feature type="compositionally biased region" description="Basic and acidic residues" evidence="7">
    <location>
        <begin position="522"/>
        <end position="533"/>
    </location>
</feature>
<dbReference type="GO" id="GO:0005634">
    <property type="term" value="C:nucleus"/>
    <property type="evidence" value="ECO:0007669"/>
    <property type="project" value="UniProtKB-SubCell"/>
</dbReference>
<dbReference type="Proteomes" id="UP000289340">
    <property type="component" value="Chromosome 20"/>
</dbReference>
<evidence type="ECO:0000256" key="6">
    <source>
        <dbReference type="ARBA" id="ARBA00023242"/>
    </source>
</evidence>
<evidence type="ECO:0000313" key="9">
    <source>
        <dbReference type="EMBL" id="RZB43396.1"/>
    </source>
</evidence>
<feature type="region of interest" description="Disordered" evidence="7">
    <location>
        <begin position="498"/>
        <end position="533"/>
    </location>
</feature>
<evidence type="ECO:0000259" key="8">
    <source>
        <dbReference type="Pfam" id="PF03941"/>
    </source>
</evidence>
<dbReference type="Pfam" id="PF03941">
    <property type="entry name" value="INCENP_ARK-bind"/>
    <property type="match status" value="1"/>
</dbReference>
<dbReference type="EMBL" id="QZWG01000020">
    <property type="protein sequence ID" value="RZB43395.1"/>
    <property type="molecule type" value="Genomic_DNA"/>
</dbReference>
<comment type="similarity">
    <text evidence="3">Belongs to the INCENP family.</text>
</comment>
<feature type="compositionally biased region" description="Acidic residues" evidence="7">
    <location>
        <begin position="1607"/>
        <end position="1616"/>
    </location>
</feature>
<keyword evidence="6" id="KW-0539">Nucleus</keyword>